<accession>A0ABQ3DE49</accession>
<protein>
    <recommendedName>
        <fullName evidence="4">Major facilitator superfamily (MFS) profile domain-containing protein</fullName>
    </recommendedName>
</protein>
<feature type="region of interest" description="Disordered" evidence="1">
    <location>
        <begin position="90"/>
        <end position="162"/>
    </location>
</feature>
<evidence type="ECO:0000256" key="1">
    <source>
        <dbReference type="SAM" id="MobiDB-lite"/>
    </source>
</evidence>
<feature type="compositionally biased region" description="Low complexity" evidence="1">
    <location>
        <begin position="102"/>
        <end position="111"/>
    </location>
</feature>
<dbReference type="Proteomes" id="UP000653644">
    <property type="component" value="Unassembled WGS sequence"/>
</dbReference>
<keyword evidence="3" id="KW-1185">Reference proteome</keyword>
<dbReference type="EMBL" id="BMVN01000049">
    <property type="protein sequence ID" value="GHA63446.1"/>
    <property type="molecule type" value="Genomic_DNA"/>
</dbReference>
<reference evidence="3" key="1">
    <citation type="journal article" date="2019" name="Int. J. Syst. Evol. Microbiol.">
        <title>The Global Catalogue of Microorganisms (GCM) 10K type strain sequencing project: providing services to taxonomists for standard genome sequencing and annotation.</title>
        <authorList>
            <consortium name="The Broad Institute Genomics Platform"/>
            <consortium name="The Broad Institute Genome Sequencing Center for Infectious Disease"/>
            <person name="Wu L."/>
            <person name="Ma J."/>
        </authorList>
    </citation>
    <scope>NUCLEOTIDE SEQUENCE [LARGE SCALE GENOMIC DNA]</scope>
    <source>
        <strain evidence="3">JCM 4733</strain>
    </source>
</reference>
<proteinExistence type="predicted"/>
<feature type="compositionally biased region" description="Basic and acidic residues" evidence="1">
    <location>
        <begin position="144"/>
        <end position="162"/>
    </location>
</feature>
<evidence type="ECO:0008006" key="4">
    <source>
        <dbReference type="Google" id="ProtNLM"/>
    </source>
</evidence>
<organism evidence="2 3">
    <name type="scientific">Streptomyces canarius</name>
    <dbReference type="NCBI Taxonomy" id="285453"/>
    <lineage>
        <taxon>Bacteria</taxon>
        <taxon>Bacillati</taxon>
        <taxon>Actinomycetota</taxon>
        <taxon>Actinomycetes</taxon>
        <taxon>Kitasatosporales</taxon>
        <taxon>Streptomycetaceae</taxon>
        <taxon>Streptomyces</taxon>
    </lineage>
</organism>
<evidence type="ECO:0000313" key="3">
    <source>
        <dbReference type="Proteomes" id="UP000653644"/>
    </source>
</evidence>
<comment type="caution">
    <text evidence="2">The sequence shown here is derived from an EMBL/GenBank/DDBJ whole genome shotgun (WGS) entry which is preliminary data.</text>
</comment>
<evidence type="ECO:0000313" key="2">
    <source>
        <dbReference type="EMBL" id="GHA63446.1"/>
    </source>
</evidence>
<sequence length="162" mass="16819">MLFGARALQGAFAALLAPSAMSLLTVLFTEARERARAFGIFAAIAGVDGGVGLARRRLVFGGGGNGGVWGPGPHPDRPDQALEVGMVTAGLRRPAARPPTAPSGTGATRTPVTRDSGDQVTPALPRAERRGERAACSPRGAAGRTREGDQPGFRPCDRHRAW</sequence>
<name>A0ABQ3DE49_9ACTN</name>
<gene>
    <name evidence="2" type="ORF">GCM10010345_79540</name>
</gene>